<evidence type="ECO:0000313" key="3">
    <source>
        <dbReference type="EMBL" id="QCW81550.1"/>
    </source>
</evidence>
<dbReference type="OrthoDB" id="7025307at2"/>
<feature type="domain" description="Transposase (putative) YhgA-like" evidence="1">
    <location>
        <begin position="55"/>
        <end position="109"/>
    </location>
</feature>
<dbReference type="EMBL" id="CP035467">
    <property type="protein sequence ID" value="QCW81550.1"/>
    <property type="molecule type" value="Genomic_DNA"/>
</dbReference>
<name>A0A4P9ULY5_METBY</name>
<feature type="domain" description="DUF4351" evidence="2">
    <location>
        <begin position="264"/>
        <end position="324"/>
    </location>
</feature>
<dbReference type="PANTHER" id="PTHR35586">
    <property type="entry name" value="SLL1691 PROTEIN"/>
    <property type="match status" value="1"/>
</dbReference>
<organism evidence="3 4">
    <name type="scientific">Methylotuvimicrobium buryatense</name>
    <name type="common">Methylomicrobium buryatense</name>
    <dbReference type="NCBI Taxonomy" id="95641"/>
    <lineage>
        <taxon>Bacteria</taxon>
        <taxon>Pseudomonadati</taxon>
        <taxon>Pseudomonadota</taxon>
        <taxon>Gammaproteobacteria</taxon>
        <taxon>Methylococcales</taxon>
        <taxon>Methylococcaceae</taxon>
        <taxon>Methylotuvimicrobium</taxon>
    </lineage>
</organism>
<gene>
    <name evidence="3" type="ORF">EQU24_04260</name>
</gene>
<dbReference type="RefSeq" id="WP_040575632.1">
    <property type="nucleotide sequence ID" value="NZ_CP035467.1"/>
</dbReference>
<dbReference type="Pfam" id="PF04754">
    <property type="entry name" value="Transposase_31"/>
    <property type="match status" value="1"/>
</dbReference>
<keyword evidence="4" id="KW-1185">Reference proteome</keyword>
<sequence length="326" mass="38333">MAEVYSDDYDTPWKDILEHAFPEFMAFYFPSAQTQIDWDKGYEFKNTELRQVVRDAELGKRYADALVQVTLSTGMESWIYIHIEIQGQKDPAFAQRMFTYNYRLFDRYARPIASLAVLADNDAHWKPDHYGFKVLGCSHQLNFPVAKLLEYESELEQLEKHPNPFAIITAAHLRTRQTKHDPESRYRAKQALVRLLYQQGWEKQRILDLFAVLDWMMRLPDWLEQQLWQDIQLIEGETQMPYVTSVERLATERGMQKGMKKGVQQGRQQECLALVTRQLRRKFGREPALDNALTQLSLYSLAELEELADALLDFNNIEDLEAWLTQ</sequence>
<reference evidence="4" key="1">
    <citation type="journal article" date="2019" name="J. Bacteriol.">
        <title>A Mutagenic Screen Identifies a TonB-Dependent Receptor Required for the Lanthanide Metal Switch in the Type I Methanotroph 'Methylotuvimicrobium buryatense' 5GB1C.</title>
        <authorList>
            <person name="Groom J.D."/>
            <person name="Ford S.M."/>
            <person name="Pesesky M.W."/>
            <person name="Lidstrom M.E."/>
        </authorList>
    </citation>
    <scope>NUCLEOTIDE SEQUENCE [LARGE SCALE GENOMIC DNA]</scope>
    <source>
        <strain evidence="4">5GB1C</strain>
    </source>
</reference>
<dbReference type="InterPro" id="IPR025587">
    <property type="entry name" value="DUF4351"/>
</dbReference>
<evidence type="ECO:0000259" key="1">
    <source>
        <dbReference type="Pfam" id="PF04754"/>
    </source>
</evidence>
<dbReference type="STRING" id="675511.GCA_000341735_02157"/>
<dbReference type="PANTHER" id="PTHR35586:SF1">
    <property type="entry name" value="SLL1691 PROTEIN"/>
    <property type="match status" value="1"/>
</dbReference>
<protein>
    <submittedName>
        <fullName evidence="3">DUF4351 domain-containing protein</fullName>
    </submittedName>
</protein>
<evidence type="ECO:0000313" key="4">
    <source>
        <dbReference type="Proteomes" id="UP000305881"/>
    </source>
</evidence>
<evidence type="ECO:0000259" key="2">
    <source>
        <dbReference type="Pfam" id="PF14261"/>
    </source>
</evidence>
<dbReference type="AlphaFoldDB" id="A0A4P9ULY5"/>
<dbReference type="Pfam" id="PF14261">
    <property type="entry name" value="DUF4351"/>
    <property type="match status" value="1"/>
</dbReference>
<dbReference type="InterPro" id="IPR006842">
    <property type="entry name" value="Transposase_31"/>
</dbReference>
<dbReference type="KEGG" id="mbur:EQU24_04260"/>
<dbReference type="Proteomes" id="UP000305881">
    <property type="component" value="Chromosome"/>
</dbReference>
<proteinExistence type="predicted"/>
<accession>A0A4P9ULY5</accession>